<dbReference type="AlphaFoldDB" id="A0A062VDJ9"/>
<keyword evidence="4" id="KW-1185">Reference proteome</keyword>
<sequence>MRHRLTVRVQPKASADRLEGWAADEAGRPFLKLRVRALPAEGAANAAVEALVAKALGLPKSAVKVVTGGKNRLKGLDIEGPEALAARISELAGGSDGSSKD</sequence>
<dbReference type="InterPro" id="IPR003746">
    <property type="entry name" value="DUF167"/>
</dbReference>
<evidence type="ECO:0000313" key="3">
    <source>
        <dbReference type="EMBL" id="KCZ95999.1"/>
    </source>
</evidence>
<comment type="caution">
    <text evidence="3">The sequence shown here is derived from an EMBL/GenBank/DDBJ whole genome shotgun (WGS) entry which is preliminary data.</text>
</comment>
<dbReference type="InterPro" id="IPR036591">
    <property type="entry name" value="YggU-like_sf"/>
</dbReference>
<organism evidence="3 4">
    <name type="scientific">Hyphomonas polymorpha PS728</name>
    <dbReference type="NCBI Taxonomy" id="1280954"/>
    <lineage>
        <taxon>Bacteria</taxon>
        <taxon>Pseudomonadati</taxon>
        <taxon>Pseudomonadota</taxon>
        <taxon>Alphaproteobacteria</taxon>
        <taxon>Hyphomonadales</taxon>
        <taxon>Hyphomonadaceae</taxon>
        <taxon>Hyphomonas</taxon>
    </lineage>
</organism>
<dbReference type="OrthoDB" id="3176309at2"/>
<gene>
    <name evidence="3" type="ORF">HPO_19272</name>
</gene>
<dbReference type="EMBL" id="ARYM01000052">
    <property type="protein sequence ID" value="KCZ95999.1"/>
    <property type="molecule type" value="Genomic_DNA"/>
</dbReference>
<dbReference type="Pfam" id="PF02594">
    <property type="entry name" value="DUF167"/>
    <property type="match status" value="1"/>
</dbReference>
<accession>A0A062VDJ9</accession>
<dbReference type="HAMAP" id="MF_00634">
    <property type="entry name" value="UPF0235"/>
    <property type="match status" value="1"/>
</dbReference>
<dbReference type="PATRIC" id="fig|1280954.3.peg.3865"/>
<name>A0A062VDJ9_9PROT</name>
<dbReference type="Gene3D" id="3.30.1200.10">
    <property type="entry name" value="YggU-like"/>
    <property type="match status" value="1"/>
</dbReference>
<protein>
    <recommendedName>
        <fullName evidence="2">UPF0235 protein HPO_19272</fullName>
    </recommendedName>
</protein>
<evidence type="ECO:0000313" key="4">
    <source>
        <dbReference type="Proteomes" id="UP000027100"/>
    </source>
</evidence>
<dbReference type="RefSeq" id="WP_035602828.1">
    <property type="nucleotide sequence ID" value="NZ_ARYM01000052.1"/>
</dbReference>
<dbReference type="SMART" id="SM01152">
    <property type="entry name" value="DUF167"/>
    <property type="match status" value="1"/>
</dbReference>
<dbReference type="eggNOG" id="COG1872">
    <property type="taxonomic scope" value="Bacteria"/>
</dbReference>
<evidence type="ECO:0000256" key="1">
    <source>
        <dbReference type="ARBA" id="ARBA00010364"/>
    </source>
</evidence>
<proteinExistence type="inferred from homology"/>
<dbReference type="STRING" id="1280954.HPO_19272"/>
<dbReference type="NCBIfam" id="TIGR00251">
    <property type="entry name" value="DUF167 family protein"/>
    <property type="match status" value="1"/>
</dbReference>
<comment type="similarity">
    <text evidence="1 2">Belongs to the UPF0235 family.</text>
</comment>
<reference evidence="3 4" key="1">
    <citation type="journal article" date="2014" name="Antonie Van Leeuwenhoek">
        <title>Hyphomonas beringensis sp. nov. and Hyphomonas chukchiensis sp. nov., isolated from surface seawater of the Bering Sea and Chukchi Sea.</title>
        <authorList>
            <person name="Li C."/>
            <person name="Lai Q."/>
            <person name="Li G."/>
            <person name="Dong C."/>
            <person name="Wang J."/>
            <person name="Liao Y."/>
            <person name="Shao Z."/>
        </authorList>
    </citation>
    <scope>NUCLEOTIDE SEQUENCE [LARGE SCALE GENOMIC DNA]</scope>
    <source>
        <strain evidence="3 4">PS728</strain>
    </source>
</reference>
<evidence type="ECO:0000256" key="2">
    <source>
        <dbReference type="HAMAP-Rule" id="MF_00634"/>
    </source>
</evidence>
<dbReference type="SUPFAM" id="SSF69786">
    <property type="entry name" value="YggU-like"/>
    <property type="match status" value="1"/>
</dbReference>
<dbReference type="Proteomes" id="UP000027100">
    <property type="component" value="Unassembled WGS sequence"/>
</dbReference>